<dbReference type="EMBL" id="CP071448">
    <property type="protein sequence ID" value="QSW90056.1"/>
    <property type="molecule type" value="Genomic_DNA"/>
</dbReference>
<organism evidence="1 2">
    <name type="scientific">Flavobacterium endoglycinae</name>
    <dbReference type="NCBI Taxonomy" id="2816357"/>
    <lineage>
        <taxon>Bacteria</taxon>
        <taxon>Pseudomonadati</taxon>
        <taxon>Bacteroidota</taxon>
        <taxon>Flavobacteriia</taxon>
        <taxon>Flavobacteriales</taxon>
        <taxon>Flavobacteriaceae</taxon>
        <taxon>Flavobacterium</taxon>
    </lineage>
</organism>
<accession>A0ABX7QI52</accession>
<gene>
    <name evidence="1" type="ORF">J0383_04365</name>
</gene>
<name>A0ABX7QI52_9FLAO</name>
<dbReference type="Proteomes" id="UP000663440">
    <property type="component" value="Chromosome"/>
</dbReference>
<dbReference type="RefSeq" id="WP_207297230.1">
    <property type="nucleotide sequence ID" value="NZ_CP071448.1"/>
</dbReference>
<proteinExistence type="predicted"/>
<protein>
    <submittedName>
        <fullName evidence="1">Uncharacterized protein</fullName>
    </submittedName>
</protein>
<sequence length="205" mass="23914">MFKIKDNFFEIKHAYLDAFIKEQNNQLIFGLQIKAISTDDYENVDTSNSFYPEDELFFNAEIILKIKSGEIQNWTDISGKIVEWNDYPEDEEEPHALLYLHEHTQVYNSKIEFKNVNDKIVVIIDALCDLYLNEAFSDHLPLKIETEVDFFGILCGKNSEQNSIKSVQPFLDMRNLKWVQNKYGVSVIVPKDTNMESNLLVLGKY</sequence>
<reference evidence="1 2" key="1">
    <citation type="submission" date="2021-03" db="EMBL/GenBank/DDBJ databases">
        <title>Flavobacterium kribbensis sp. nov, an endophytic bacteria, isolated from soybean.</title>
        <authorList>
            <person name="Lee J."/>
            <person name="Seo J."/>
        </authorList>
    </citation>
    <scope>NUCLEOTIDE SEQUENCE [LARGE SCALE GENOMIC DNA]</scope>
    <source>
        <strain evidence="1 2">BB8</strain>
    </source>
</reference>
<keyword evidence="2" id="KW-1185">Reference proteome</keyword>
<evidence type="ECO:0000313" key="1">
    <source>
        <dbReference type="EMBL" id="QSW90056.1"/>
    </source>
</evidence>
<evidence type="ECO:0000313" key="2">
    <source>
        <dbReference type="Proteomes" id="UP000663440"/>
    </source>
</evidence>